<dbReference type="InterPro" id="IPR002524">
    <property type="entry name" value="Cation_efflux"/>
</dbReference>
<dbReference type="InterPro" id="IPR058533">
    <property type="entry name" value="Cation_efflux_TM"/>
</dbReference>
<evidence type="ECO:0000256" key="4">
    <source>
        <dbReference type="ARBA" id="ARBA00022692"/>
    </source>
</evidence>
<feature type="transmembrane region" description="Helical" evidence="9">
    <location>
        <begin position="152"/>
        <end position="177"/>
    </location>
</feature>
<dbReference type="Pfam" id="PF16916">
    <property type="entry name" value="ZT_dimer"/>
    <property type="match status" value="1"/>
</dbReference>
<keyword evidence="8 9" id="KW-0472">Membrane</keyword>
<feature type="domain" description="Cation efflux protein cytoplasmic" evidence="11">
    <location>
        <begin position="219"/>
        <end position="290"/>
    </location>
</feature>
<sequence length="305" mass="33749">MTDITTHQASRKRLLIALAITCSFMVIQLIGAYHANSLAVFADAGHLFVHNSTLFIAILASSIAIHLARNFNEGYKKAELVGGLINGSLYLGISLTILFLGSERYFEMHEGHHKDVNTTIMAWVSSIGFVFHGCAAWVLYKGRKDSINVYAVFLHTFFDLLSTVSTLVAGVTIALTGWQQLDVLFSMVIAVFVLFTGLRLIVQCIKRLQNQEGRLPSAQAIEKAMTKLAHVHSVHNVTVSRIDKQLAVGAHIVLKHQCTVAAHDAVCRNNAEQMLKQRFNVEHSVLQIEAHPHSEDGQAHHCVQH</sequence>
<dbReference type="InterPro" id="IPR050681">
    <property type="entry name" value="CDF/SLC30A"/>
</dbReference>
<comment type="similarity">
    <text evidence="2">Belongs to the cation diffusion facilitator (CDF) transporter (TC 2.A.4) family. SLC30A subfamily.</text>
</comment>
<accession>A0A5S3Z2B4</accession>
<gene>
    <name evidence="12" type="ORF">CWC05_16320</name>
</gene>
<dbReference type="NCBIfam" id="TIGR01297">
    <property type="entry name" value="CDF"/>
    <property type="match status" value="1"/>
</dbReference>
<dbReference type="SUPFAM" id="SSF161111">
    <property type="entry name" value="Cation efflux protein transmembrane domain-like"/>
    <property type="match status" value="1"/>
</dbReference>
<evidence type="ECO:0000256" key="9">
    <source>
        <dbReference type="SAM" id="Phobius"/>
    </source>
</evidence>
<keyword evidence="7" id="KW-0406">Ion transport</keyword>
<name>A0A5S3Z2B4_9GAMM</name>
<evidence type="ECO:0000256" key="7">
    <source>
        <dbReference type="ARBA" id="ARBA00023065"/>
    </source>
</evidence>
<evidence type="ECO:0000256" key="1">
    <source>
        <dbReference type="ARBA" id="ARBA00004141"/>
    </source>
</evidence>
<reference evidence="13" key="2">
    <citation type="submission" date="2019-06" db="EMBL/GenBank/DDBJ databases">
        <title>Co-occurence of chitin degradation, pigmentation and bioactivity in marine Pseudoalteromonas.</title>
        <authorList>
            <person name="Sonnenschein E.C."/>
            <person name="Bech P.K."/>
        </authorList>
    </citation>
    <scope>NUCLEOTIDE SEQUENCE [LARGE SCALE GENOMIC DNA]</scope>
    <source>
        <strain evidence="13">S2897</strain>
    </source>
</reference>
<evidence type="ECO:0000256" key="2">
    <source>
        <dbReference type="ARBA" id="ARBA00008873"/>
    </source>
</evidence>
<proteinExistence type="inferred from homology"/>
<feature type="transmembrane region" description="Helical" evidence="9">
    <location>
        <begin position="14"/>
        <end position="35"/>
    </location>
</feature>
<keyword evidence="5" id="KW-0864">Zinc transport</keyword>
<keyword evidence="4 9" id="KW-0812">Transmembrane</keyword>
<reference evidence="12 13" key="1">
    <citation type="submission" date="2017-12" db="EMBL/GenBank/DDBJ databases">
        <authorList>
            <person name="Paulsen S."/>
            <person name="Gram L.K."/>
        </authorList>
    </citation>
    <scope>NUCLEOTIDE SEQUENCE [LARGE SCALE GENOMIC DNA]</scope>
    <source>
        <strain evidence="12 13">S2897</strain>
    </source>
</reference>
<comment type="subcellular location">
    <subcellularLocation>
        <location evidence="1">Membrane</location>
        <topology evidence="1">Multi-pass membrane protein</topology>
    </subcellularLocation>
</comment>
<dbReference type="InterPro" id="IPR027469">
    <property type="entry name" value="Cation_efflux_TMD_sf"/>
</dbReference>
<keyword evidence="5" id="KW-0862">Zinc</keyword>
<feature type="transmembrane region" description="Helical" evidence="9">
    <location>
        <begin position="120"/>
        <end position="140"/>
    </location>
</feature>
<dbReference type="RefSeq" id="WP_045979060.1">
    <property type="nucleotide sequence ID" value="NZ_CP023397.1"/>
</dbReference>
<feature type="transmembrane region" description="Helical" evidence="9">
    <location>
        <begin position="80"/>
        <end position="100"/>
    </location>
</feature>
<comment type="caution">
    <text evidence="12">The sequence shown here is derived from an EMBL/GenBank/DDBJ whole genome shotgun (WGS) entry which is preliminary data.</text>
</comment>
<dbReference type="AlphaFoldDB" id="A0A5S3Z2B4"/>
<dbReference type="GeneID" id="58227015"/>
<feature type="transmembrane region" description="Helical" evidence="9">
    <location>
        <begin position="183"/>
        <end position="202"/>
    </location>
</feature>
<evidence type="ECO:0000256" key="5">
    <source>
        <dbReference type="ARBA" id="ARBA00022906"/>
    </source>
</evidence>
<keyword evidence="3" id="KW-0813">Transport</keyword>
<dbReference type="InterPro" id="IPR027470">
    <property type="entry name" value="Cation_efflux_CTD"/>
</dbReference>
<evidence type="ECO:0000256" key="8">
    <source>
        <dbReference type="ARBA" id="ARBA00023136"/>
    </source>
</evidence>
<feature type="domain" description="Cation efflux protein transmembrane" evidence="10">
    <location>
        <begin position="14"/>
        <end position="208"/>
    </location>
</feature>
<dbReference type="Proteomes" id="UP000305874">
    <property type="component" value="Unassembled WGS sequence"/>
</dbReference>
<protein>
    <submittedName>
        <fullName evidence="12">Cation transporter</fullName>
    </submittedName>
</protein>
<dbReference type="InterPro" id="IPR036837">
    <property type="entry name" value="Cation_efflux_CTD_sf"/>
</dbReference>
<organism evidence="12 13">
    <name type="scientific">Pseudoalteromonas ruthenica</name>
    <dbReference type="NCBI Taxonomy" id="151081"/>
    <lineage>
        <taxon>Bacteria</taxon>
        <taxon>Pseudomonadati</taxon>
        <taxon>Pseudomonadota</taxon>
        <taxon>Gammaproteobacteria</taxon>
        <taxon>Alteromonadales</taxon>
        <taxon>Pseudoalteromonadaceae</taxon>
        <taxon>Pseudoalteromonas</taxon>
    </lineage>
</organism>
<dbReference type="PANTHER" id="PTHR11562">
    <property type="entry name" value="CATION EFFLUX PROTEIN/ ZINC TRANSPORTER"/>
    <property type="match status" value="1"/>
</dbReference>
<keyword evidence="6 9" id="KW-1133">Transmembrane helix</keyword>
<evidence type="ECO:0000256" key="3">
    <source>
        <dbReference type="ARBA" id="ARBA00022448"/>
    </source>
</evidence>
<dbReference type="GO" id="GO:0005886">
    <property type="term" value="C:plasma membrane"/>
    <property type="evidence" value="ECO:0007669"/>
    <property type="project" value="TreeGrafter"/>
</dbReference>
<dbReference type="Gene3D" id="1.20.1510.10">
    <property type="entry name" value="Cation efflux protein transmembrane domain"/>
    <property type="match status" value="1"/>
</dbReference>
<evidence type="ECO:0000313" key="13">
    <source>
        <dbReference type="Proteomes" id="UP000305874"/>
    </source>
</evidence>
<dbReference type="SUPFAM" id="SSF160240">
    <property type="entry name" value="Cation efflux protein cytoplasmic domain-like"/>
    <property type="match status" value="1"/>
</dbReference>
<dbReference type="PANTHER" id="PTHR11562:SF17">
    <property type="entry name" value="RE54080P-RELATED"/>
    <property type="match status" value="1"/>
</dbReference>
<evidence type="ECO:0000259" key="10">
    <source>
        <dbReference type="Pfam" id="PF01545"/>
    </source>
</evidence>
<dbReference type="OrthoDB" id="9809646at2"/>
<dbReference type="GO" id="GO:0005385">
    <property type="term" value="F:zinc ion transmembrane transporter activity"/>
    <property type="evidence" value="ECO:0007669"/>
    <property type="project" value="TreeGrafter"/>
</dbReference>
<evidence type="ECO:0000256" key="6">
    <source>
        <dbReference type="ARBA" id="ARBA00022989"/>
    </source>
</evidence>
<feature type="transmembrane region" description="Helical" evidence="9">
    <location>
        <begin position="47"/>
        <end position="68"/>
    </location>
</feature>
<evidence type="ECO:0000259" key="11">
    <source>
        <dbReference type="Pfam" id="PF16916"/>
    </source>
</evidence>
<dbReference type="Pfam" id="PF01545">
    <property type="entry name" value="Cation_efflux"/>
    <property type="match status" value="1"/>
</dbReference>
<dbReference type="EMBL" id="PNCG01000017">
    <property type="protein sequence ID" value="TMP85915.1"/>
    <property type="molecule type" value="Genomic_DNA"/>
</dbReference>
<evidence type="ECO:0000313" key="12">
    <source>
        <dbReference type="EMBL" id="TMP85915.1"/>
    </source>
</evidence>